<dbReference type="GO" id="GO:0000172">
    <property type="term" value="C:ribonuclease MRP complex"/>
    <property type="evidence" value="ECO:0007669"/>
    <property type="project" value="TreeGrafter"/>
</dbReference>
<reference evidence="1 2" key="1">
    <citation type="submission" date="2014-04" db="EMBL/GenBank/DDBJ databases">
        <authorList>
            <consortium name="DOE Joint Genome Institute"/>
            <person name="Kuo A."/>
            <person name="Kohler A."/>
            <person name="Jargeat P."/>
            <person name="Nagy L.G."/>
            <person name="Floudas D."/>
            <person name="Copeland A."/>
            <person name="Barry K.W."/>
            <person name="Cichocki N."/>
            <person name="Veneault-Fourrey C."/>
            <person name="LaButti K."/>
            <person name="Lindquist E.A."/>
            <person name="Lipzen A."/>
            <person name="Lundell T."/>
            <person name="Morin E."/>
            <person name="Murat C."/>
            <person name="Sun H."/>
            <person name="Tunlid A."/>
            <person name="Henrissat B."/>
            <person name="Grigoriev I.V."/>
            <person name="Hibbett D.S."/>
            <person name="Martin F."/>
            <person name="Nordberg H.P."/>
            <person name="Cantor M.N."/>
            <person name="Hua S.X."/>
        </authorList>
    </citation>
    <scope>NUCLEOTIDE SEQUENCE [LARGE SCALE GENOMIC DNA]</scope>
    <source>
        <strain evidence="1 2">Ve08.2h10</strain>
    </source>
</reference>
<evidence type="ECO:0000313" key="1">
    <source>
        <dbReference type="EMBL" id="KIK85609.1"/>
    </source>
</evidence>
<name>A0A0D0DQS1_9AGAM</name>
<dbReference type="AlphaFoldDB" id="A0A0D0DQS1"/>
<dbReference type="Proteomes" id="UP000054538">
    <property type="component" value="Unassembled WGS sequence"/>
</dbReference>
<dbReference type="InParanoid" id="A0A0D0DQS1"/>
<dbReference type="GO" id="GO:0030681">
    <property type="term" value="C:multimeric ribonuclease P complex"/>
    <property type="evidence" value="ECO:0007669"/>
    <property type="project" value="TreeGrafter"/>
</dbReference>
<dbReference type="HOGENOM" id="CLU_055493_0_0_1"/>
<protein>
    <submittedName>
        <fullName evidence="1">Uncharacterized protein</fullName>
    </submittedName>
</protein>
<dbReference type="InterPro" id="IPR013893">
    <property type="entry name" value="RNase_P_Rpp40"/>
</dbReference>
<dbReference type="GO" id="GO:0004526">
    <property type="term" value="F:ribonuclease P activity"/>
    <property type="evidence" value="ECO:0007669"/>
    <property type="project" value="TreeGrafter"/>
</dbReference>
<dbReference type="OrthoDB" id="63112at2759"/>
<dbReference type="GO" id="GO:0000171">
    <property type="term" value="F:ribonuclease MRP activity"/>
    <property type="evidence" value="ECO:0007669"/>
    <property type="project" value="TreeGrafter"/>
</dbReference>
<evidence type="ECO:0000313" key="2">
    <source>
        <dbReference type="Proteomes" id="UP000054538"/>
    </source>
</evidence>
<dbReference type="Pfam" id="PF08584">
    <property type="entry name" value="Ribonuc_P_40"/>
    <property type="match status" value="1"/>
</dbReference>
<accession>A0A0D0DQS1</accession>
<dbReference type="PANTHER" id="PTHR15396">
    <property type="entry name" value="RIBONUCLEASE P PROTEIN SUBUNIT P40"/>
    <property type="match status" value="1"/>
</dbReference>
<dbReference type="GO" id="GO:0001682">
    <property type="term" value="P:tRNA 5'-leader removal"/>
    <property type="evidence" value="ECO:0007669"/>
    <property type="project" value="InterPro"/>
</dbReference>
<dbReference type="STRING" id="930991.A0A0D0DQS1"/>
<organism evidence="1 2">
    <name type="scientific">Paxillus rubicundulus Ve08.2h10</name>
    <dbReference type="NCBI Taxonomy" id="930991"/>
    <lineage>
        <taxon>Eukaryota</taxon>
        <taxon>Fungi</taxon>
        <taxon>Dikarya</taxon>
        <taxon>Basidiomycota</taxon>
        <taxon>Agaricomycotina</taxon>
        <taxon>Agaricomycetes</taxon>
        <taxon>Agaricomycetidae</taxon>
        <taxon>Boletales</taxon>
        <taxon>Paxilineae</taxon>
        <taxon>Paxillaceae</taxon>
        <taxon>Paxillus</taxon>
    </lineage>
</organism>
<dbReference type="PANTHER" id="PTHR15396:SF1">
    <property type="entry name" value="RIBONUCLEASE P PROTEIN SUBUNIT P40"/>
    <property type="match status" value="1"/>
</dbReference>
<gene>
    <name evidence="1" type="ORF">PAXRUDRAFT_696233</name>
</gene>
<sequence>MRGSRVTLKTGALPSPRIDQMAASHPFVQQIDVVFPSSAGPDQSFSSLETTYLKGQFTLSELYEHASHLPTQSVPFKALPVGCNADDTWCIDPRGVLTLCVSKVLYQRLGLVGKKLPFKGCPEQCVICIPLKRETESVAVRERQKTALNIWDSIRAENGLGKWEVAYVGASGPPASDSHTVIKVKAHIRHDADVYIPVLDLTESAEESLEDRQERMGDLFEWAGMACLGAQRLKANDRVDPYVAVYEAPSPSCIGSITHLRWRGLMDTSFVLSVISTAISTVSTSQPTSSSISIIMHSDVLTPVSYIPLPSSTSVSEGSDREAPLRVPSREAEDTSCLILSCASERPLWAMAESIGTWDARWG</sequence>
<proteinExistence type="predicted"/>
<keyword evidence="2" id="KW-1185">Reference proteome</keyword>
<dbReference type="EMBL" id="KN825562">
    <property type="protein sequence ID" value="KIK85609.1"/>
    <property type="molecule type" value="Genomic_DNA"/>
</dbReference>
<dbReference type="GO" id="GO:0000447">
    <property type="term" value="P:endonucleolytic cleavage in ITS1 to separate SSU-rRNA from 5.8S rRNA and LSU-rRNA from tricistronic rRNA transcript (SSU-rRNA, 5.8S rRNA, LSU-rRNA)"/>
    <property type="evidence" value="ECO:0007669"/>
    <property type="project" value="TreeGrafter"/>
</dbReference>
<reference evidence="2" key="2">
    <citation type="submission" date="2015-01" db="EMBL/GenBank/DDBJ databases">
        <title>Evolutionary Origins and Diversification of the Mycorrhizal Mutualists.</title>
        <authorList>
            <consortium name="DOE Joint Genome Institute"/>
            <consortium name="Mycorrhizal Genomics Consortium"/>
            <person name="Kohler A."/>
            <person name="Kuo A."/>
            <person name="Nagy L.G."/>
            <person name="Floudas D."/>
            <person name="Copeland A."/>
            <person name="Barry K.W."/>
            <person name="Cichocki N."/>
            <person name="Veneault-Fourrey C."/>
            <person name="LaButti K."/>
            <person name="Lindquist E.A."/>
            <person name="Lipzen A."/>
            <person name="Lundell T."/>
            <person name="Morin E."/>
            <person name="Murat C."/>
            <person name="Riley R."/>
            <person name="Ohm R."/>
            <person name="Sun H."/>
            <person name="Tunlid A."/>
            <person name="Henrissat B."/>
            <person name="Grigoriev I.V."/>
            <person name="Hibbett D.S."/>
            <person name="Martin F."/>
        </authorList>
    </citation>
    <scope>NUCLEOTIDE SEQUENCE [LARGE SCALE GENOMIC DNA]</scope>
    <source>
        <strain evidence="2">Ve08.2h10</strain>
    </source>
</reference>